<evidence type="ECO:0000313" key="4">
    <source>
        <dbReference type="RefSeq" id="XP_072853640.1"/>
    </source>
</evidence>
<feature type="region of interest" description="Disordered" evidence="2">
    <location>
        <begin position="683"/>
        <end position="702"/>
    </location>
</feature>
<dbReference type="InterPro" id="IPR038800">
    <property type="entry name" value="CCDC17"/>
</dbReference>
<keyword evidence="3" id="KW-1185">Reference proteome</keyword>
<dbReference type="PANTHER" id="PTHR33820:SF4">
    <property type="entry name" value="COILED-COIL DOMAIN-CONTAINING PROTEIN 17"/>
    <property type="match status" value="1"/>
</dbReference>
<reference evidence="4" key="1">
    <citation type="submission" date="2025-08" db="UniProtKB">
        <authorList>
            <consortium name="RefSeq"/>
        </authorList>
    </citation>
    <scope>IDENTIFICATION</scope>
</reference>
<feature type="compositionally biased region" description="Basic residues" evidence="2">
    <location>
        <begin position="43"/>
        <end position="55"/>
    </location>
</feature>
<dbReference type="GeneID" id="110073715"/>
<feature type="coiled-coil region" evidence="1">
    <location>
        <begin position="156"/>
        <end position="221"/>
    </location>
</feature>
<dbReference type="PANTHER" id="PTHR33820">
    <property type="entry name" value="COILED-COIL DOMAIN-CONTAINING PROTEIN 17"/>
    <property type="match status" value="1"/>
</dbReference>
<feature type="region of interest" description="Disordered" evidence="2">
    <location>
        <begin position="40"/>
        <end position="87"/>
    </location>
</feature>
<dbReference type="Proteomes" id="UP001652642">
    <property type="component" value="Chromosome 4"/>
</dbReference>
<evidence type="ECO:0000256" key="2">
    <source>
        <dbReference type="SAM" id="MobiDB-lite"/>
    </source>
</evidence>
<dbReference type="RefSeq" id="XP_072853640.1">
    <property type="nucleotide sequence ID" value="XM_072997539.1"/>
</dbReference>
<keyword evidence="1" id="KW-0175">Coiled coil</keyword>
<proteinExistence type="predicted"/>
<feature type="coiled-coil region" evidence="1">
    <location>
        <begin position="334"/>
        <end position="400"/>
    </location>
</feature>
<evidence type="ECO:0000313" key="3">
    <source>
        <dbReference type="Proteomes" id="UP001652642"/>
    </source>
</evidence>
<protein>
    <submittedName>
        <fullName evidence="4">Coiled-coil domain-containing protein 17 isoform X1</fullName>
    </submittedName>
</protein>
<name>A0ABM5G7L3_9SAUR</name>
<accession>A0ABM5G7L3</accession>
<evidence type="ECO:0000256" key="1">
    <source>
        <dbReference type="SAM" id="Coils"/>
    </source>
</evidence>
<sequence length="702" mass="79434">MTDPAAFHCPNCEMSFRSRRLLEKHMDKFCIGQETTTVTGAKHQNRQAMHKRKEPKKAETPDSLYHEQQAPKPKRHQPRHFEEEEYRQQTAHLRSLDYAGSVSDSQALKKLTEEFQKLRKSLENTHSTFRNFQTEKDNRYQSLHQWEYWQRQQQMAEAHERQLAVIQARSQHLEQQKDEIHKRLSDLKQGNSSTTHIEQLLVELNAQEEKNQLALDTLREQVDLLQVVAESRSKPEPPTKVKTESAADKVEEKATFKSMLFPIAVGPLSSEIQAVYLAYVQSGGSDHNILRQMYELQVEAVALEKTKGRPEHKARKKKHEGNSSTYPWGMDAELLSVQLENQRLEDEILKLRVLKDRRRNEVGSLDAELAKLQRVHMAEMAQLHAEIDKLRHDTERMKTQWPRRGIPPLLPPPVAPPLPPPPPHHLPDPTFLANSMDSRRLSATATSHYFLDPSDTLGPAPYDPASGFVIFYDLLLGLDPTFYQVGLVSGLYRNEQVLGKPTPLPVVSSDMGLSSQYVMGEQRGCCAILAAKQPVPRALPSTSIAVVTELQASGGFDAYGLEIKNLVPRGWAKITVFDHLHQVMSGRWKVPIRVLPVKPGLTGEQLNSVPQAGKAELYLRLVNARDADMQSLAEIHPAQASLYKYPPTLQASSSTVLPTDFLPAQHSFRPAHTSLSFSVPYTGFVDPPPNEEQPLQHKSNAR</sequence>
<gene>
    <name evidence="4" type="primary">CCDC17</name>
</gene>
<organism evidence="3 4">
    <name type="scientific">Pogona vitticeps</name>
    <name type="common">central bearded dragon</name>
    <dbReference type="NCBI Taxonomy" id="103695"/>
    <lineage>
        <taxon>Eukaryota</taxon>
        <taxon>Metazoa</taxon>
        <taxon>Chordata</taxon>
        <taxon>Craniata</taxon>
        <taxon>Vertebrata</taxon>
        <taxon>Euteleostomi</taxon>
        <taxon>Lepidosauria</taxon>
        <taxon>Squamata</taxon>
        <taxon>Bifurcata</taxon>
        <taxon>Unidentata</taxon>
        <taxon>Episquamata</taxon>
        <taxon>Toxicofera</taxon>
        <taxon>Iguania</taxon>
        <taxon>Acrodonta</taxon>
        <taxon>Agamidae</taxon>
        <taxon>Amphibolurinae</taxon>
        <taxon>Pogona</taxon>
    </lineage>
</organism>